<gene>
    <name evidence="2" type="ORF">SAMN04488109_4009</name>
</gene>
<name>A0A1M5TDM5_9BACT</name>
<accession>A0A1M5TDM5</accession>
<sequence length="458" mass="51312">MFENSYGQRGWKEFIRNRKDILSEFDRLKDLTENRPVQTAHGQGVEAYLRKWLGEFLPKKYGVTSGYIIPNVYNDTGKIYHYDVIIYNQLESPVLWTEGNVDQSEQGKARAISAKNVVAVYEVKSRFTKQNVFDAIEKLNQIDEFKDQLAPLYTCGIIFIELVEDDVNRGAILKELIKGAKVAGFNGGVVLRYQGDLSCTGLIHVSTSKENNASNGQVLTPLARAIDTLKIVLTEEGSLQIREQGAGAKLTVTSNNNWSVTKVYMVSYQEGDKIVLLSWSRSAFADFCIELLARLEGIALNDSNRASFGQVFDNIEREQARIQLENKLQGEAHLKIQIVKQVASTELFVIDDEASQVKILIEVENIGSAKAIISVDGFKNRFQLLPNQKATKQIAIGFSKHQTDVGIRDILKESAREVSYRVVYYSAKESSAEGRSEGDFVAIEKKIRITEAGADFVD</sequence>
<reference evidence="2 3" key="1">
    <citation type="submission" date="2016-11" db="EMBL/GenBank/DDBJ databases">
        <authorList>
            <person name="Jaros S."/>
            <person name="Januszkiewicz K."/>
            <person name="Wedrychowicz H."/>
        </authorList>
    </citation>
    <scope>NUCLEOTIDE SEQUENCE [LARGE SCALE GENOMIC DNA]</scope>
    <source>
        <strain evidence="2 3">DSM 24574</strain>
    </source>
</reference>
<feature type="domain" description="DUF6602" evidence="1">
    <location>
        <begin position="39"/>
        <end position="144"/>
    </location>
</feature>
<evidence type="ECO:0000313" key="3">
    <source>
        <dbReference type="Proteomes" id="UP000184212"/>
    </source>
</evidence>
<dbReference type="InterPro" id="IPR046537">
    <property type="entry name" value="DUF6602"/>
</dbReference>
<dbReference type="Proteomes" id="UP000184212">
    <property type="component" value="Unassembled WGS sequence"/>
</dbReference>
<evidence type="ECO:0000259" key="1">
    <source>
        <dbReference type="Pfam" id="PF20247"/>
    </source>
</evidence>
<dbReference type="Pfam" id="PF20247">
    <property type="entry name" value="DUF6602"/>
    <property type="match status" value="1"/>
</dbReference>
<dbReference type="AlphaFoldDB" id="A0A1M5TDM5"/>
<evidence type="ECO:0000313" key="2">
    <source>
        <dbReference type="EMBL" id="SHH48814.1"/>
    </source>
</evidence>
<dbReference type="CDD" id="cd21173">
    <property type="entry name" value="NucC-like"/>
    <property type="match status" value="1"/>
</dbReference>
<proteinExistence type="predicted"/>
<keyword evidence="3" id="KW-1185">Reference proteome</keyword>
<protein>
    <recommendedName>
        <fullName evidence="1">DUF6602 domain-containing protein</fullName>
    </recommendedName>
</protein>
<dbReference type="EMBL" id="FQWQ01000003">
    <property type="protein sequence ID" value="SHH48814.1"/>
    <property type="molecule type" value="Genomic_DNA"/>
</dbReference>
<organism evidence="2 3">
    <name type="scientific">Chryseolinea serpens</name>
    <dbReference type="NCBI Taxonomy" id="947013"/>
    <lineage>
        <taxon>Bacteria</taxon>
        <taxon>Pseudomonadati</taxon>
        <taxon>Bacteroidota</taxon>
        <taxon>Cytophagia</taxon>
        <taxon>Cytophagales</taxon>
        <taxon>Fulvivirgaceae</taxon>
        <taxon>Chryseolinea</taxon>
    </lineage>
</organism>